<gene>
    <name evidence="4" type="ordered locus">Cyan7822_1488</name>
</gene>
<dbReference type="HOGENOM" id="CLU_055407_2_0_3"/>
<name>E0UJX3_GLOV7</name>
<proteinExistence type="predicted"/>
<keyword evidence="2" id="KW-0732">Signal</keyword>
<keyword evidence="5" id="KW-1185">Reference proteome</keyword>
<dbReference type="RefSeq" id="WP_013321591.1">
    <property type="nucleotide sequence ID" value="NC_014501.1"/>
</dbReference>
<feature type="domain" description="SLH" evidence="3">
    <location>
        <begin position="208"/>
        <end position="272"/>
    </location>
</feature>
<feature type="signal peptide" evidence="2">
    <location>
        <begin position="1"/>
        <end position="28"/>
    </location>
</feature>
<evidence type="ECO:0000259" key="3">
    <source>
        <dbReference type="PROSITE" id="PS51272"/>
    </source>
</evidence>
<dbReference type="InterPro" id="IPR051465">
    <property type="entry name" value="Cell_Envelope_Struct_Comp"/>
</dbReference>
<dbReference type="STRING" id="497965.Cyan7822_1488"/>
<feature type="domain" description="SLH" evidence="3">
    <location>
        <begin position="347"/>
        <end position="413"/>
    </location>
</feature>
<feature type="domain" description="SLH" evidence="3">
    <location>
        <begin position="276"/>
        <end position="339"/>
    </location>
</feature>
<organism evidence="4 5">
    <name type="scientific">Gloeothece verrucosa (strain PCC 7822)</name>
    <name type="common">Cyanothece sp. (strain PCC 7822)</name>
    <dbReference type="NCBI Taxonomy" id="497965"/>
    <lineage>
        <taxon>Bacteria</taxon>
        <taxon>Bacillati</taxon>
        <taxon>Cyanobacteriota</taxon>
        <taxon>Cyanophyceae</taxon>
        <taxon>Oscillatoriophycideae</taxon>
        <taxon>Chroococcales</taxon>
        <taxon>Aphanothecaceae</taxon>
        <taxon>Gloeothece</taxon>
        <taxon>Gloeothece verrucosa</taxon>
    </lineage>
</organism>
<dbReference type="Pfam" id="PF12565">
    <property type="entry name" value="DUF3747"/>
    <property type="match status" value="1"/>
</dbReference>
<dbReference type="AlphaFoldDB" id="E0UJX3"/>
<dbReference type="Proteomes" id="UP000008206">
    <property type="component" value="Chromosome"/>
</dbReference>
<feature type="region of interest" description="Disordered" evidence="1">
    <location>
        <begin position="188"/>
        <end position="212"/>
    </location>
</feature>
<feature type="chain" id="PRO_5003141376" evidence="2">
    <location>
        <begin position="29"/>
        <end position="415"/>
    </location>
</feature>
<dbReference type="InterPro" id="IPR001119">
    <property type="entry name" value="SLH_dom"/>
</dbReference>
<evidence type="ECO:0000256" key="2">
    <source>
        <dbReference type="SAM" id="SignalP"/>
    </source>
</evidence>
<dbReference type="PANTHER" id="PTHR43308:SF5">
    <property type="entry name" value="S-LAYER PROTEIN _ PEPTIDOGLYCAN ENDO-BETA-N-ACETYLGLUCOSAMINIDASE"/>
    <property type="match status" value="1"/>
</dbReference>
<accession>E0UJX3</accession>
<evidence type="ECO:0000256" key="1">
    <source>
        <dbReference type="SAM" id="MobiDB-lite"/>
    </source>
</evidence>
<dbReference type="PANTHER" id="PTHR43308">
    <property type="entry name" value="OUTER MEMBRANE PROTEIN ALPHA-RELATED"/>
    <property type="match status" value="1"/>
</dbReference>
<dbReference type="KEGG" id="cyj:Cyan7822_1488"/>
<dbReference type="PROSITE" id="PS51272">
    <property type="entry name" value="SLH"/>
    <property type="match status" value="3"/>
</dbReference>
<sequence length="415" mass="45420">MKMTPLKRITALATIAFISVIAIGSVKAAGQFEETEINQNEVVAIARPYGGNKYDLLVIQQIPGKRQCWSESGSNPVVVDPLLLNYDFTGICNRSTDSNGYSIRLDGQDYGLDYLLRIVERNGELVLVGTNRSNSSQEIVVARTKGMASGFLKFQLEPGWEFTKRTYNGKMLGHFYFSGKSAAIANGASSTGVATNPQNPPTSTGSTSSTNSFGDINQDIYRSEIQQAIALGFISGFKEDNTFRPDVPLTREQLVSMIMEALKTIPNVQLTVPNQPSQSFSDVDSSRWSAGKIAWAQQNKIVSGYPDNTFKPTQPVTRAELMAVLRQTAEFVKTQKGLSPQLTLKETPANFSDVPADFWARPLIEQMSGYCRVASAVNEQGDTFAPKAPAQRNYAAAATLRLRNCVINDAQAQNK</sequence>
<dbReference type="EMBL" id="CP002198">
    <property type="protein sequence ID" value="ADN13484.1"/>
    <property type="molecule type" value="Genomic_DNA"/>
</dbReference>
<protein>
    <submittedName>
        <fullName evidence="4">S-layer domain protein</fullName>
    </submittedName>
</protein>
<dbReference type="InterPro" id="IPR022222">
    <property type="entry name" value="DUF3747"/>
</dbReference>
<evidence type="ECO:0000313" key="5">
    <source>
        <dbReference type="Proteomes" id="UP000008206"/>
    </source>
</evidence>
<evidence type="ECO:0000313" key="4">
    <source>
        <dbReference type="EMBL" id="ADN13484.1"/>
    </source>
</evidence>
<dbReference type="Pfam" id="PF00395">
    <property type="entry name" value="SLH"/>
    <property type="match status" value="2"/>
</dbReference>
<dbReference type="OrthoDB" id="9759810at2"/>
<feature type="compositionally biased region" description="Low complexity" evidence="1">
    <location>
        <begin position="195"/>
        <end position="212"/>
    </location>
</feature>
<reference evidence="5" key="1">
    <citation type="journal article" date="2011" name="MBio">
        <title>Novel metabolic attributes of the genus Cyanothece, comprising a group of unicellular nitrogen-fixing Cyanobacteria.</title>
        <authorList>
            <person name="Bandyopadhyay A."/>
            <person name="Elvitigala T."/>
            <person name="Welsh E."/>
            <person name="Stockel J."/>
            <person name="Liberton M."/>
            <person name="Min H."/>
            <person name="Sherman L.A."/>
            <person name="Pakrasi H.B."/>
        </authorList>
    </citation>
    <scope>NUCLEOTIDE SEQUENCE [LARGE SCALE GENOMIC DNA]</scope>
    <source>
        <strain evidence="5">PCC 7822</strain>
    </source>
</reference>
<dbReference type="eggNOG" id="COG3324">
    <property type="taxonomic scope" value="Bacteria"/>
</dbReference>